<sequence length="190" mass="20909">MLKRALRLETSQSSTPTPLSVNPRYQVALVDLCPTIAIKPLFGNHCRVFVQTPSPVIYSPSNHCCLLIIVPDYGPFDHCSPPIMDTSTSVARLLLSLQPSSPIQLWSIQPSLPVDYDNSNHHCPSNDGPFDLHRSSTTIPLTPVTTNYSPSYLLHQPITIPPNLHRLLTTIHPTTVAQVSTKVHSTSITC</sequence>
<accession>A0A2I0XE63</accession>
<evidence type="ECO:0000313" key="1">
    <source>
        <dbReference type="EMBL" id="PKU86184.1"/>
    </source>
</evidence>
<protein>
    <submittedName>
        <fullName evidence="1">Uncharacterized protein</fullName>
    </submittedName>
</protein>
<dbReference type="Proteomes" id="UP000233837">
    <property type="component" value="Unassembled WGS sequence"/>
</dbReference>
<reference evidence="1 2" key="1">
    <citation type="journal article" date="2016" name="Sci. Rep.">
        <title>The Dendrobium catenatum Lindl. genome sequence provides insights into polysaccharide synthase, floral development and adaptive evolution.</title>
        <authorList>
            <person name="Zhang G.Q."/>
            <person name="Xu Q."/>
            <person name="Bian C."/>
            <person name="Tsai W.C."/>
            <person name="Yeh C.M."/>
            <person name="Liu K.W."/>
            <person name="Yoshida K."/>
            <person name="Zhang L.S."/>
            <person name="Chang S.B."/>
            <person name="Chen F."/>
            <person name="Shi Y."/>
            <person name="Su Y.Y."/>
            <person name="Zhang Y.Q."/>
            <person name="Chen L.J."/>
            <person name="Yin Y."/>
            <person name="Lin M."/>
            <person name="Huang H."/>
            <person name="Deng H."/>
            <person name="Wang Z.W."/>
            <person name="Zhu S.L."/>
            <person name="Zhao X."/>
            <person name="Deng C."/>
            <person name="Niu S.C."/>
            <person name="Huang J."/>
            <person name="Wang M."/>
            <person name="Liu G.H."/>
            <person name="Yang H.J."/>
            <person name="Xiao X.J."/>
            <person name="Hsiao Y.Y."/>
            <person name="Wu W.L."/>
            <person name="Chen Y.Y."/>
            <person name="Mitsuda N."/>
            <person name="Ohme-Takagi M."/>
            <person name="Luo Y.B."/>
            <person name="Van de Peer Y."/>
            <person name="Liu Z.J."/>
        </authorList>
    </citation>
    <scope>NUCLEOTIDE SEQUENCE [LARGE SCALE GENOMIC DNA]</scope>
    <source>
        <tissue evidence="1">The whole plant</tissue>
    </source>
</reference>
<dbReference type="EMBL" id="KZ501954">
    <property type="protein sequence ID" value="PKU86184.1"/>
    <property type="molecule type" value="Genomic_DNA"/>
</dbReference>
<name>A0A2I0XE63_9ASPA</name>
<gene>
    <name evidence="1" type="ORF">MA16_Dca002015</name>
</gene>
<proteinExistence type="predicted"/>
<evidence type="ECO:0000313" key="2">
    <source>
        <dbReference type="Proteomes" id="UP000233837"/>
    </source>
</evidence>
<reference evidence="1 2" key="2">
    <citation type="journal article" date="2017" name="Nature">
        <title>The Apostasia genome and the evolution of orchids.</title>
        <authorList>
            <person name="Zhang G.Q."/>
            <person name="Liu K.W."/>
            <person name="Li Z."/>
            <person name="Lohaus R."/>
            <person name="Hsiao Y.Y."/>
            <person name="Niu S.C."/>
            <person name="Wang J.Y."/>
            <person name="Lin Y.C."/>
            <person name="Xu Q."/>
            <person name="Chen L.J."/>
            <person name="Yoshida K."/>
            <person name="Fujiwara S."/>
            <person name="Wang Z.W."/>
            <person name="Zhang Y.Q."/>
            <person name="Mitsuda N."/>
            <person name="Wang M."/>
            <person name="Liu G.H."/>
            <person name="Pecoraro L."/>
            <person name="Huang H.X."/>
            <person name="Xiao X.J."/>
            <person name="Lin M."/>
            <person name="Wu X.Y."/>
            <person name="Wu W.L."/>
            <person name="Chen Y.Y."/>
            <person name="Chang S.B."/>
            <person name="Sakamoto S."/>
            <person name="Ohme-Takagi M."/>
            <person name="Yagi M."/>
            <person name="Zeng S.J."/>
            <person name="Shen C.Y."/>
            <person name="Yeh C.M."/>
            <person name="Luo Y.B."/>
            <person name="Tsai W.C."/>
            <person name="Van de Peer Y."/>
            <person name="Liu Z.J."/>
        </authorList>
    </citation>
    <scope>NUCLEOTIDE SEQUENCE [LARGE SCALE GENOMIC DNA]</scope>
    <source>
        <tissue evidence="1">The whole plant</tissue>
    </source>
</reference>
<organism evidence="1 2">
    <name type="scientific">Dendrobium catenatum</name>
    <dbReference type="NCBI Taxonomy" id="906689"/>
    <lineage>
        <taxon>Eukaryota</taxon>
        <taxon>Viridiplantae</taxon>
        <taxon>Streptophyta</taxon>
        <taxon>Embryophyta</taxon>
        <taxon>Tracheophyta</taxon>
        <taxon>Spermatophyta</taxon>
        <taxon>Magnoliopsida</taxon>
        <taxon>Liliopsida</taxon>
        <taxon>Asparagales</taxon>
        <taxon>Orchidaceae</taxon>
        <taxon>Epidendroideae</taxon>
        <taxon>Malaxideae</taxon>
        <taxon>Dendrobiinae</taxon>
        <taxon>Dendrobium</taxon>
    </lineage>
</organism>
<keyword evidence="2" id="KW-1185">Reference proteome</keyword>
<dbReference type="AlphaFoldDB" id="A0A2I0XE63"/>